<evidence type="ECO:0000256" key="16">
    <source>
        <dbReference type="SAM" id="SignalP"/>
    </source>
</evidence>
<dbReference type="SUPFAM" id="SSF69189">
    <property type="entry name" value="Penicillin-binding protein associated domain"/>
    <property type="match status" value="1"/>
</dbReference>
<dbReference type="InterPro" id="IPR037167">
    <property type="entry name" value="Peptidase_S11_C_sf"/>
</dbReference>
<evidence type="ECO:0000256" key="1">
    <source>
        <dbReference type="ARBA" id="ARBA00003217"/>
    </source>
</evidence>
<keyword evidence="7 16" id="KW-0732">Signal</keyword>
<evidence type="ECO:0000313" key="19">
    <source>
        <dbReference type="Proteomes" id="UP000886887"/>
    </source>
</evidence>
<dbReference type="InterPro" id="IPR012907">
    <property type="entry name" value="Peptidase_S11_C"/>
</dbReference>
<evidence type="ECO:0000259" key="17">
    <source>
        <dbReference type="SMART" id="SM00936"/>
    </source>
</evidence>
<dbReference type="SUPFAM" id="SSF56601">
    <property type="entry name" value="beta-lactamase/transpeptidase-like"/>
    <property type="match status" value="1"/>
</dbReference>
<protein>
    <recommendedName>
        <fullName evidence="4">serine-type D-Ala-D-Ala carboxypeptidase</fullName>
        <ecNumber evidence="4">3.4.16.4</ecNumber>
    </recommendedName>
</protein>
<evidence type="ECO:0000256" key="5">
    <source>
        <dbReference type="ARBA" id="ARBA00022645"/>
    </source>
</evidence>
<dbReference type="PANTHER" id="PTHR21581:SF6">
    <property type="entry name" value="TRAFFICKING PROTEIN PARTICLE COMPLEX SUBUNIT 12"/>
    <property type="match status" value="1"/>
</dbReference>
<dbReference type="Pfam" id="PF07943">
    <property type="entry name" value="PBP5_C"/>
    <property type="match status" value="1"/>
</dbReference>
<evidence type="ECO:0000256" key="4">
    <source>
        <dbReference type="ARBA" id="ARBA00012448"/>
    </source>
</evidence>
<evidence type="ECO:0000256" key="8">
    <source>
        <dbReference type="ARBA" id="ARBA00022801"/>
    </source>
</evidence>
<dbReference type="GO" id="GO:0071555">
    <property type="term" value="P:cell wall organization"/>
    <property type="evidence" value="ECO:0007669"/>
    <property type="project" value="UniProtKB-KW"/>
</dbReference>
<comment type="catalytic activity">
    <reaction evidence="12">
        <text>Preferential cleavage: (Ac)2-L-Lys-D-Ala-|-D-Ala. Also transpeptidation of peptidyl-alanyl moieties that are N-acyl substituents of D-alanine.</text>
        <dbReference type="EC" id="3.4.16.4"/>
    </reaction>
</comment>
<dbReference type="Proteomes" id="UP000886887">
    <property type="component" value="Unassembled WGS sequence"/>
</dbReference>
<evidence type="ECO:0000256" key="11">
    <source>
        <dbReference type="ARBA" id="ARBA00023316"/>
    </source>
</evidence>
<evidence type="ECO:0000256" key="3">
    <source>
        <dbReference type="ARBA" id="ARBA00007164"/>
    </source>
</evidence>
<feature type="active site" description="Proton acceptor" evidence="13">
    <location>
        <position position="69"/>
    </location>
</feature>
<dbReference type="Gene3D" id="3.40.710.10">
    <property type="entry name" value="DD-peptidase/beta-lactamase superfamily"/>
    <property type="match status" value="1"/>
</dbReference>
<dbReference type="GO" id="GO:0006508">
    <property type="term" value="P:proteolysis"/>
    <property type="evidence" value="ECO:0007669"/>
    <property type="project" value="UniProtKB-KW"/>
</dbReference>
<feature type="active site" description="Acyl-ester intermediate" evidence="13">
    <location>
        <position position="66"/>
    </location>
</feature>
<dbReference type="GO" id="GO:0008360">
    <property type="term" value="P:regulation of cell shape"/>
    <property type="evidence" value="ECO:0007669"/>
    <property type="project" value="UniProtKB-KW"/>
</dbReference>
<sequence>MRGKMRFAALCVALALFPGTALAATQVPLEAEVPLELSCPSAILMEASTGRVIFEKDADAPRPVASVTKVMTILLTLEALEQGTISLDDRVVVSENAAGMGGSQALLDANSAYRLEDLLKSTIVASANDSAVALAEHIAGAQEVFVARMNARARELGLDNTHYVNCTGLPAEGQYTTARDVATLSRELDRFPLYYTYSTIWMDQITHGGGRVTDLTNTNRLIRFYDGCDGYKTGSTNEARYCVSATAKRGTLRLIAVVLGAPAGQTRFDEARKMLDYGFANYRMATLVPEGADLDMRVAVRLGTRDDVGAVAGEEIALLTRASGEGALNIEVALPESLDAPVRQGEPIGEIRVLQDGEVVARAPAVAAESVGMPGMIESLLRIFENWRVG</sequence>
<feature type="active site" evidence="13">
    <location>
        <position position="126"/>
    </location>
</feature>
<accession>A0A9D1CRE4</accession>
<comment type="pathway">
    <text evidence="2">Cell wall biogenesis; peptidoglycan biosynthesis.</text>
</comment>
<evidence type="ECO:0000256" key="2">
    <source>
        <dbReference type="ARBA" id="ARBA00004752"/>
    </source>
</evidence>
<dbReference type="Pfam" id="PF00768">
    <property type="entry name" value="Peptidase_S11"/>
    <property type="match status" value="1"/>
</dbReference>
<dbReference type="GO" id="GO:0009002">
    <property type="term" value="F:serine-type D-Ala-D-Ala carboxypeptidase activity"/>
    <property type="evidence" value="ECO:0007669"/>
    <property type="project" value="UniProtKB-EC"/>
</dbReference>
<feature type="domain" description="Peptidase S11 D-Ala-D-Ala carboxypeptidase A C-terminal" evidence="17">
    <location>
        <begin position="282"/>
        <end position="373"/>
    </location>
</feature>
<evidence type="ECO:0000256" key="14">
    <source>
        <dbReference type="PIRSR" id="PIRSR618044-2"/>
    </source>
</evidence>
<dbReference type="InterPro" id="IPR001967">
    <property type="entry name" value="Peptidase_S11_N"/>
</dbReference>
<comment type="similarity">
    <text evidence="3 15">Belongs to the peptidase S11 family.</text>
</comment>
<keyword evidence="8" id="KW-0378">Hydrolase</keyword>
<dbReference type="SMART" id="SM00936">
    <property type="entry name" value="PBP5_C"/>
    <property type="match status" value="1"/>
</dbReference>
<dbReference type="Gene3D" id="2.60.410.10">
    <property type="entry name" value="D-Ala-D-Ala carboxypeptidase, C-terminal domain"/>
    <property type="match status" value="1"/>
</dbReference>
<evidence type="ECO:0000256" key="6">
    <source>
        <dbReference type="ARBA" id="ARBA00022670"/>
    </source>
</evidence>
<gene>
    <name evidence="18" type="ORF">IAB73_09825</name>
</gene>
<comment type="caution">
    <text evidence="18">The sequence shown here is derived from an EMBL/GenBank/DDBJ whole genome shotgun (WGS) entry which is preliminary data.</text>
</comment>
<reference evidence="18" key="2">
    <citation type="journal article" date="2021" name="PeerJ">
        <title>Extensive microbial diversity within the chicken gut microbiome revealed by metagenomics and culture.</title>
        <authorList>
            <person name="Gilroy R."/>
            <person name="Ravi A."/>
            <person name="Getino M."/>
            <person name="Pursley I."/>
            <person name="Horton D.L."/>
            <person name="Alikhan N.F."/>
            <person name="Baker D."/>
            <person name="Gharbi K."/>
            <person name="Hall N."/>
            <person name="Watson M."/>
            <person name="Adriaenssens E.M."/>
            <person name="Foster-Nyarko E."/>
            <person name="Jarju S."/>
            <person name="Secka A."/>
            <person name="Antonio M."/>
            <person name="Oren A."/>
            <person name="Chaudhuri R.R."/>
            <person name="La Ragione R."/>
            <person name="Hildebrand F."/>
            <person name="Pallen M.J."/>
        </authorList>
    </citation>
    <scope>NUCLEOTIDE SEQUENCE</scope>
    <source>
        <strain evidence="18">ChiSxjej2B14-6234</strain>
    </source>
</reference>
<comment type="function">
    <text evidence="1">Removes C-terminal D-alanyl residues from sugar-peptide cell wall precursors.</text>
</comment>
<dbReference type="GO" id="GO:0009252">
    <property type="term" value="P:peptidoglycan biosynthetic process"/>
    <property type="evidence" value="ECO:0007669"/>
    <property type="project" value="UniProtKB-KW"/>
</dbReference>
<feature type="signal peptide" evidence="16">
    <location>
        <begin position="1"/>
        <end position="23"/>
    </location>
</feature>
<dbReference type="InterPro" id="IPR012338">
    <property type="entry name" value="Beta-lactam/transpept-like"/>
</dbReference>
<dbReference type="AlphaFoldDB" id="A0A9D1CRE4"/>
<evidence type="ECO:0000256" key="12">
    <source>
        <dbReference type="ARBA" id="ARBA00034000"/>
    </source>
</evidence>
<dbReference type="PRINTS" id="PR00725">
    <property type="entry name" value="DADACBPTASE1"/>
</dbReference>
<keyword evidence="6" id="KW-0645">Protease</keyword>
<evidence type="ECO:0000256" key="9">
    <source>
        <dbReference type="ARBA" id="ARBA00022960"/>
    </source>
</evidence>
<feature type="chain" id="PRO_5038723520" description="serine-type D-Ala-D-Ala carboxypeptidase" evidence="16">
    <location>
        <begin position="24"/>
        <end position="390"/>
    </location>
</feature>
<keyword evidence="11" id="KW-0961">Cell wall biogenesis/degradation</keyword>
<evidence type="ECO:0000313" key="18">
    <source>
        <dbReference type="EMBL" id="HIQ72487.1"/>
    </source>
</evidence>
<dbReference type="InterPro" id="IPR018044">
    <property type="entry name" value="Peptidase_S11"/>
</dbReference>
<dbReference type="InterPro" id="IPR015956">
    <property type="entry name" value="Peniciliin-bd_prot_C_sf"/>
</dbReference>
<evidence type="ECO:0000256" key="10">
    <source>
        <dbReference type="ARBA" id="ARBA00022984"/>
    </source>
</evidence>
<evidence type="ECO:0000256" key="15">
    <source>
        <dbReference type="RuleBase" id="RU004016"/>
    </source>
</evidence>
<organism evidence="18 19">
    <name type="scientific">Candidatus Onthenecus intestinigallinarum</name>
    <dbReference type="NCBI Taxonomy" id="2840875"/>
    <lineage>
        <taxon>Bacteria</taxon>
        <taxon>Bacillati</taxon>
        <taxon>Bacillota</taxon>
        <taxon>Clostridia</taxon>
        <taxon>Eubacteriales</taxon>
        <taxon>Candidatus Onthenecus</taxon>
    </lineage>
</organism>
<dbReference type="EMBL" id="DVFJ01000036">
    <property type="protein sequence ID" value="HIQ72487.1"/>
    <property type="molecule type" value="Genomic_DNA"/>
</dbReference>
<feature type="binding site" evidence="14">
    <location>
        <position position="232"/>
    </location>
    <ligand>
        <name>substrate</name>
    </ligand>
</feature>
<keyword evidence="10" id="KW-0573">Peptidoglycan synthesis</keyword>
<dbReference type="EC" id="3.4.16.4" evidence="4"/>
<evidence type="ECO:0000256" key="13">
    <source>
        <dbReference type="PIRSR" id="PIRSR618044-1"/>
    </source>
</evidence>
<reference evidence="18" key="1">
    <citation type="submission" date="2020-10" db="EMBL/GenBank/DDBJ databases">
        <authorList>
            <person name="Gilroy R."/>
        </authorList>
    </citation>
    <scope>NUCLEOTIDE SEQUENCE</scope>
    <source>
        <strain evidence="18">ChiSxjej2B14-6234</strain>
    </source>
</reference>
<name>A0A9D1CRE4_9FIRM</name>
<keyword evidence="9" id="KW-0133">Cell shape</keyword>
<evidence type="ECO:0000256" key="7">
    <source>
        <dbReference type="ARBA" id="ARBA00022729"/>
    </source>
</evidence>
<keyword evidence="5 18" id="KW-0121">Carboxypeptidase</keyword>
<proteinExistence type="inferred from homology"/>
<dbReference type="PANTHER" id="PTHR21581">
    <property type="entry name" value="D-ALANYL-D-ALANINE CARBOXYPEPTIDASE"/>
    <property type="match status" value="1"/>
</dbReference>